<dbReference type="Proteomes" id="UP001056778">
    <property type="component" value="Chromosome 9"/>
</dbReference>
<proteinExistence type="predicted"/>
<keyword evidence="2" id="KW-1185">Reference proteome</keyword>
<evidence type="ECO:0000313" key="2">
    <source>
        <dbReference type="Proteomes" id="UP001056778"/>
    </source>
</evidence>
<name>A0ACB9SKQ3_HOLOL</name>
<comment type="caution">
    <text evidence="1">The sequence shown here is derived from an EMBL/GenBank/DDBJ whole genome shotgun (WGS) entry which is preliminary data.</text>
</comment>
<sequence>MPVFHTKTIESILEPVAQQVSRLVILHEEAEDGNAMPDLEMPVKVVSNAVSNLVKVGRETINSSEDPILRQDMPSALVRVEKSAKLLEEASKMLKNDPYSGPARKRLIEGSGGILQATSALLLCFDESEVRKIIRECNRVLDYLAVAEVIENMEELVQFLRDLSPCLSKVSREVSAREQELTHQVHAEILIRCLEQVKTLAPILICSMKIYIHIVSQGGKGVEEAAENRNYLAARMSDEINEIIRVLQLTSYDEEQSDLDNLTVLKKLQNAIQNKINAANDWLLDPKAVKGGVGEKSLRQIIDAAQKVSERCLPQDAHNINRICSELTTMTDALCELRQDGKGATPQAEALARGIKDKLGELQQGVLNAVIAVDKAGLQQTAHTVQGRLEQARKWLSNPGHDDKGLGQRAIALIVEEGRKVADGLPGVQKAEVIQLCDEVDGLSRQLTDLCHQGKGNTPQAQETARRLSHKLHELKEKINQAVVNRVVEDFIDIVTPLKQFTDAVVAPEGTPGRDQNFGDKAANLQNFSNRAAKTAKMVAAGGSGGNKKLAEALQSAATQVDSLTPQLVSAGSIRLNYPQSKAAEEHFENLKQQYSNLLVRTRNLCDEATDSGDFIKSSEEQMRKHTFLCEEAIKNKQPQKMVDNTSAIARLANRVLLVAKQESDNSEDPNFIDEINGATEYVQNTLPQMVHDAKAVAMSPTDHAAISRWRESNKALLNAVGQVRKAVQPELPPLPDISNLNLEPTPQSTYFIDKGENSDLLCQELISNSEQGYYHFIPEYLIEDAPPRPPLPSGDGAPMRPPPPETDDEDEMFRTAPSSNQPIMVAAHNLHREVRQWSAKDNELIAAAKKMALLMAKLSDLVHNDDKGSKRELIATAKAIADASADVTRIAKQLARECTDKRIRTNLLQVCERIPTIATQLKILSTVKATMLGAQGSEEDREATEMLEGNAQNLMQSVKETVRAAEGASIKILSQTQGRLRWVRRQPWYHY</sequence>
<accession>A0ACB9SKQ3</accession>
<evidence type="ECO:0000313" key="1">
    <source>
        <dbReference type="EMBL" id="KAI4454564.1"/>
    </source>
</evidence>
<gene>
    <name evidence="1" type="ORF">MML48_9g00016192</name>
</gene>
<protein>
    <submittedName>
        <fullName evidence="1">Vinculin</fullName>
    </submittedName>
</protein>
<organism evidence="1 2">
    <name type="scientific">Holotrichia oblita</name>
    <name type="common">Chafer beetle</name>
    <dbReference type="NCBI Taxonomy" id="644536"/>
    <lineage>
        <taxon>Eukaryota</taxon>
        <taxon>Metazoa</taxon>
        <taxon>Ecdysozoa</taxon>
        <taxon>Arthropoda</taxon>
        <taxon>Hexapoda</taxon>
        <taxon>Insecta</taxon>
        <taxon>Pterygota</taxon>
        <taxon>Neoptera</taxon>
        <taxon>Endopterygota</taxon>
        <taxon>Coleoptera</taxon>
        <taxon>Polyphaga</taxon>
        <taxon>Scarabaeiformia</taxon>
        <taxon>Scarabaeidae</taxon>
        <taxon>Melolonthinae</taxon>
        <taxon>Holotrichia</taxon>
    </lineage>
</organism>
<reference evidence="1" key="1">
    <citation type="submission" date="2022-04" db="EMBL/GenBank/DDBJ databases">
        <title>Chromosome-scale genome assembly of Holotrichia oblita Faldermann.</title>
        <authorList>
            <person name="Rongchong L."/>
        </authorList>
    </citation>
    <scope>NUCLEOTIDE SEQUENCE</scope>
    <source>
        <strain evidence="1">81SQS9</strain>
    </source>
</reference>
<dbReference type="EMBL" id="CM043023">
    <property type="protein sequence ID" value="KAI4454564.1"/>
    <property type="molecule type" value="Genomic_DNA"/>
</dbReference>